<feature type="transmembrane region" description="Helical" evidence="1">
    <location>
        <begin position="9"/>
        <end position="34"/>
    </location>
</feature>
<dbReference type="Proteomes" id="UP001303046">
    <property type="component" value="Unassembled WGS sequence"/>
</dbReference>
<organism evidence="2 3">
    <name type="scientific">Necator americanus</name>
    <name type="common">Human hookworm</name>
    <dbReference type="NCBI Taxonomy" id="51031"/>
    <lineage>
        <taxon>Eukaryota</taxon>
        <taxon>Metazoa</taxon>
        <taxon>Ecdysozoa</taxon>
        <taxon>Nematoda</taxon>
        <taxon>Chromadorea</taxon>
        <taxon>Rhabditida</taxon>
        <taxon>Rhabditina</taxon>
        <taxon>Rhabditomorpha</taxon>
        <taxon>Strongyloidea</taxon>
        <taxon>Ancylostomatidae</taxon>
        <taxon>Bunostominae</taxon>
        <taxon>Necator</taxon>
    </lineage>
</organism>
<evidence type="ECO:0000313" key="2">
    <source>
        <dbReference type="EMBL" id="KAK6727882.1"/>
    </source>
</evidence>
<keyword evidence="3" id="KW-1185">Reference proteome</keyword>
<protein>
    <recommendedName>
        <fullName evidence="4">Transporter, major facilitator family protein</fullName>
    </recommendedName>
</protein>
<dbReference type="Gene3D" id="1.20.1250.20">
    <property type="entry name" value="MFS general substrate transporter like domains"/>
    <property type="match status" value="1"/>
</dbReference>
<feature type="transmembrane region" description="Helical" evidence="1">
    <location>
        <begin position="95"/>
        <end position="113"/>
    </location>
</feature>
<sequence length="400" mass="43886">MYFADRTRYIVLTLSVICFTLIFANSVALNFTIICMDDNGSDSHLGTPMNSSHGSHWLHSSTHVNSLFSAIAIGCLIGTIPSTYIIHKLGLCKTMTLYGMTTTLATLGFPVAVRTGFEAIFVMRVLQGALSVLAFTTFFFFYKDDPSRHRAIIKDPCILAVWLAASGGNLGFQVFVLYGPTYINKVLHFNVTSTGFVTALPHILSAALKFVVTNPTVDQIAYTAAIVFSGINVVGVVKCAQLVARQHAHFVMAVMSFHLCIIILFVPIAVSIVCPDNTPEQWSNLFFGISVIVVVANVPFAFLASSEPAPWTGTDKGRGVAHDNVCDYAQFEQLIQKTRAKHFGMTSLTELCIQLRVRMRATPTSALQHNSDGQQKLPQLRTTADALRIAYVLSRSKLHR</sequence>
<dbReference type="SUPFAM" id="SSF103473">
    <property type="entry name" value="MFS general substrate transporter"/>
    <property type="match status" value="1"/>
</dbReference>
<feature type="transmembrane region" description="Helical" evidence="1">
    <location>
        <begin position="285"/>
        <end position="304"/>
    </location>
</feature>
<feature type="transmembrane region" description="Helical" evidence="1">
    <location>
        <begin position="67"/>
        <end position="86"/>
    </location>
</feature>
<keyword evidence="1" id="KW-0812">Transmembrane</keyword>
<dbReference type="InterPro" id="IPR036259">
    <property type="entry name" value="MFS_trans_sf"/>
</dbReference>
<dbReference type="EMBL" id="JAVFWL010000001">
    <property type="protein sequence ID" value="KAK6727882.1"/>
    <property type="molecule type" value="Genomic_DNA"/>
</dbReference>
<reference evidence="2 3" key="1">
    <citation type="submission" date="2023-08" db="EMBL/GenBank/DDBJ databases">
        <title>A Necator americanus chromosomal reference genome.</title>
        <authorList>
            <person name="Ilik V."/>
            <person name="Petrzelkova K.J."/>
            <person name="Pardy F."/>
            <person name="Fuh T."/>
            <person name="Niatou-Singa F.S."/>
            <person name="Gouil Q."/>
            <person name="Baker L."/>
            <person name="Ritchie M.E."/>
            <person name="Jex A.R."/>
            <person name="Gazzola D."/>
            <person name="Li H."/>
            <person name="Toshio Fujiwara R."/>
            <person name="Zhan B."/>
            <person name="Aroian R.V."/>
            <person name="Pafco B."/>
            <person name="Schwarz E.M."/>
        </authorList>
    </citation>
    <scope>NUCLEOTIDE SEQUENCE [LARGE SCALE GENOMIC DNA]</scope>
    <source>
        <strain evidence="2 3">Aroian</strain>
        <tissue evidence="2">Whole animal</tissue>
    </source>
</reference>
<proteinExistence type="predicted"/>
<feature type="transmembrane region" description="Helical" evidence="1">
    <location>
        <begin position="119"/>
        <end position="142"/>
    </location>
</feature>
<gene>
    <name evidence="2" type="primary">Necator_chrI.g1636</name>
    <name evidence="2" type="ORF">RB195_005510</name>
</gene>
<keyword evidence="1" id="KW-0472">Membrane</keyword>
<feature type="transmembrane region" description="Helical" evidence="1">
    <location>
        <begin position="220"/>
        <end position="237"/>
    </location>
</feature>
<dbReference type="PANTHER" id="PTHR45757">
    <property type="entry name" value="PROTEIN CBG23364-RELATED"/>
    <property type="match status" value="1"/>
</dbReference>
<feature type="transmembrane region" description="Helical" evidence="1">
    <location>
        <begin position="249"/>
        <end position="273"/>
    </location>
</feature>
<evidence type="ECO:0000313" key="3">
    <source>
        <dbReference type="Proteomes" id="UP001303046"/>
    </source>
</evidence>
<comment type="caution">
    <text evidence="2">The sequence shown here is derived from an EMBL/GenBank/DDBJ whole genome shotgun (WGS) entry which is preliminary data.</text>
</comment>
<accession>A0ABR1BN95</accession>
<feature type="transmembrane region" description="Helical" evidence="1">
    <location>
        <begin position="157"/>
        <end position="178"/>
    </location>
</feature>
<name>A0ABR1BN95_NECAM</name>
<dbReference type="PANTHER" id="PTHR45757:SF11">
    <property type="entry name" value="MAJOR FACILITATOR SUPERFAMILY (MFS) PROFILE DOMAIN-CONTAINING PROTEIN"/>
    <property type="match status" value="1"/>
</dbReference>
<evidence type="ECO:0008006" key="4">
    <source>
        <dbReference type="Google" id="ProtNLM"/>
    </source>
</evidence>
<evidence type="ECO:0000256" key="1">
    <source>
        <dbReference type="SAM" id="Phobius"/>
    </source>
</evidence>
<keyword evidence="1" id="KW-1133">Transmembrane helix</keyword>